<evidence type="ECO:0000313" key="2">
    <source>
        <dbReference type="Proteomes" id="UP000275951"/>
    </source>
</evidence>
<organism evidence="1 2">
    <name type="scientific">Trueperella pyogenes</name>
    <dbReference type="NCBI Taxonomy" id="1661"/>
    <lineage>
        <taxon>Bacteria</taxon>
        <taxon>Bacillati</taxon>
        <taxon>Actinomycetota</taxon>
        <taxon>Actinomycetes</taxon>
        <taxon>Actinomycetales</taxon>
        <taxon>Actinomycetaceae</taxon>
        <taxon>Trueperella</taxon>
    </lineage>
</organism>
<name>A0A3Q9GH27_9ACTO</name>
<proteinExistence type="predicted"/>
<protein>
    <submittedName>
        <fullName evidence="1">Uncharacterized protein</fullName>
    </submittedName>
</protein>
<dbReference type="AlphaFoldDB" id="A0A3Q9GH27"/>
<dbReference type="RefSeq" id="WP_126919841.1">
    <property type="nucleotide sequence ID" value="NZ_CP033905.1"/>
</dbReference>
<accession>A0A3Q9GH27</accession>
<reference evidence="1 2" key="1">
    <citation type="submission" date="2018-11" db="EMBL/GenBank/DDBJ databases">
        <title>Multidrug-resistant genes are associated with an 42-kb island TGI1 carrying a complex class 1 integron in a Trueperella pyogenes.</title>
        <authorList>
            <person name="Dong W."/>
        </authorList>
    </citation>
    <scope>NUCLEOTIDE SEQUENCE [LARGE SCALE GENOMIC DNA]</scope>
    <source>
        <strain evidence="1 2">TP4</strain>
    </source>
</reference>
<dbReference type="EMBL" id="CP033905">
    <property type="protein sequence ID" value="AZR06348.1"/>
    <property type="molecule type" value="Genomic_DNA"/>
</dbReference>
<gene>
    <name evidence="1" type="ORF">EBQ10_02935</name>
</gene>
<dbReference type="Proteomes" id="UP000275951">
    <property type="component" value="Chromosome"/>
</dbReference>
<evidence type="ECO:0000313" key="1">
    <source>
        <dbReference type="EMBL" id="AZR06348.1"/>
    </source>
</evidence>
<sequence length="106" mass="11979">MTIRHHETLMAEYHQLKEHADVIKTRMAEIKTLLAAAYPDGAEVGGHKVSIVRGRINWARVAKAYPAQDFPQLYKQELALDQKKAEALIAPAQLDEYRAEPSVSIR</sequence>